<keyword evidence="2 5" id="KW-0812">Transmembrane</keyword>
<evidence type="ECO:0000256" key="1">
    <source>
        <dbReference type="ARBA" id="ARBA00004141"/>
    </source>
</evidence>
<dbReference type="InterPro" id="IPR010432">
    <property type="entry name" value="RDD"/>
</dbReference>
<feature type="transmembrane region" description="Helical" evidence="5">
    <location>
        <begin position="67"/>
        <end position="90"/>
    </location>
</feature>
<organism evidence="7 8">
    <name type="scientific">Streptomyces albiaxialis</name>
    <dbReference type="NCBI Taxonomy" id="329523"/>
    <lineage>
        <taxon>Bacteria</taxon>
        <taxon>Bacillati</taxon>
        <taxon>Actinomycetota</taxon>
        <taxon>Actinomycetes</taxon>
        <taxon>Kitasatosporales</taxon>
        <taxon>Streptomycetaceae</taxon>
        <taxon>Streptomyces</taxon>
    </lineage>
</organism>
<evidence type="ECO:0000259" key="6">
    <source>
        <dbReference type="Pfam" id="PF06271"/>
    </source>
</evidence>
<gene>
    <name evidence="7" type="ORF">GCM10009801_66910</name>
</gene>
<evidence type="ECO:0000313" key="8">
    <source>
        <dbReference type="Proteomes" id="UP001500016"/>
    </source>
</evidence>
<dbReference type="RefSeq" id="WP_344533614.1">
    <property type="nucleotide sequence ID" value="NZ_BAAAPE010000016.1"/>
</dbReference>
<reference evidence="8" key="1">
    <citation type="journal article" date="2019" name="Int. J. Syst. Evol. Microbiol.">
        <title>The Global Catalogue of Microorganisms (GCM) 10K type strain sequencing project: providing services to taxonomists for standard genome sequencing and annotation.</title>
        <authorList>
            <consortium name="The Broad Institute Genomics Platform"/>
            <consortium name="The Broad Institute Genome Sequencing Center for Infectious Disease"/>
            <person name="Wu L."/>
            <person name="Ma J."/>
        </authorList>
    </citation>
    <scope>NUCLEOTIDE SEQUENCE [LARGE SCALE GENOMIC DNA]</scope>
    <source>
        <strain evidence="8">JCM 15478</strain>
    </source>
</reference>
<keyword evidence="8" id="KW-1185">Reference proteome</keyword>
<sequence length="183" mass="20181">MIDPRGNQYAPYRPHIPRRAGELRRYAAVTVDLVLAVTLGLLVAVALGKDTGPDGTPTGGRATGAALGTLVGFSFVNQTLLTWACGASVGKLLARIRVVRATDGTRPGPFRLAWRWLSGLCWLPLQPYYWLRSWINVLTGGSPRGTVRDNEDGELYEDICGVRQVRSRDLRPDTRYARYAPSR</sequence>
<proteinExistence type="predicted"/>
<keyword evidence="4 5" id="KW-0472">Membrane</keyword>
<evidence type="ECO:0000313" key="7">
    <source>
        <dbReference type="EMBL" id="GAA2096936.1"/>
    </source>
</evidence>
<name>A0ABP5IA86_9ACTN</name>
<evidence type="ECO:0000256" key="2">
    <source>
        <dbReference type="ARBA" id="ARBA00022692"/>
    </source>
</evidence>
<dbReference type="Proteomes" id="UP001500016">
    <property type="component" value="Unassembled WGS sequence"/>
</dbReference>
<evidence type="ECO:0000256" key="5">
    <source>
        <dbReference type="SAM" id="Phobius"/>
    </source>
</evidence>
<feature type="transmembrane region" description="Helical" evidence="5">
    <location>
        <begin position="26"/>
        <end position="47"/>
    </location>
</feature>
<comment type="caution">
    <text evidence="7">The sequence shown here is derived from an EMBL/GenBank/DDBJ whole genome shotgun (WGS) entry which is preliminary data.</text>
</comment>
<keyword evidence="3 5" id="KW-1133">Transmembrane helix</keyword>
<protein>
    <recommendedName>
        <fullName evidence="6">RDD domain-containing protein</fullName>
    </recommendedName>
</protein>
<accession>A0ABP5IA86</accession>
<dbReference type="Pfam" id="PF06271">
    <property type="entry name" value="RDD"/>
    <property type="match status" value="1"/>
</dbReference>
<dbReference type="EMBL" id="BAAAPE010000016">
    <property type="protein sequence ID" value="GAA2096936.1"/>
    <property type="molecule type" value="Genomic_DNA"/>
</dbReference>
<comment type="subcellular location">
    <subcellularLocation>
        <location evidence="1">Membrane</location>
        <topology evidence="1">Multi-pass membrane protein</topology>
    </subcellularLocation>
</comment>
<evidence type="ECO:0000256" key="3">
    <source>
        <dbReference type="ARBA" id="ARBA00022989"/>
    </source>
</evidence>
<evidence type="ECO:0000256" key="4">
    <source>
        <dbReference type="ARBA" id="ARBA00023136"/>
    </source>
</evidence>
<feature type="domain" description="RDD" evidence="6">
    <location>
        <begin position="20"/>
        <end position="119"/>
    </location>
</feature>